<evidence type="ECO:0000313" key="2">
    <source>
        <dbReference type="EMBL" id="CAE7137478.1"/>
    </source>
</evidence>
<feature type="transmembrane region" description="Helical" evidence="1">
    <location>
        <begin position="230"/>
        <end position="251"/>
    </location>
</feature>
<name>A0A8H3I035_9AGAM</name>
<organism evidence="2 3">
    <name type="scientific">Rhizoctonia solani</name>
    <dbReference type="NCBI Taxonomy" id="456999"/>
    <lineage>
        <taxon>Eukaryota</taxon>
        <taxon>Fungi</taxon>
        <taxon>Dikarya</taxon>
        <taxon>Basidiomycota</taxon>
        <taxon>Agaricomycotina</taxon>
        <taxon>Agaricomycetes</taxon>
        <taxon>Cantharellales</taxon>
        <taxon>Ceratobasidiaceae</taxon>
        <taxon>Rhizoctonia</taxon>
    </lineage>
</organism>
<proteinExistence type="predicted"/>
<keyword evidence="1" id="KW-0812">Transmembrane</keyword>
<keyword evidence="1" id="KW-0472">Membrane</keyword>
<comment type="caution">
    <text evidence="2">The sequence shown here is derived from an EMBL/GenBank/DDBJ whole genome shotgun (WGS) entry which is preliminary data.</text>
</comment>
<accession>A0A8H3I035</accession>
<evidence type="ECO:0000256" key="1">
    <source>
        <dbReference type="SAM" id="Phobius"/>
    </source>
</evidence>
<dbReference type="Proteomes" id="UP000663827">
    <property type="component" value="Unassembled WGS sequence"/>
</dbReference>
<reference evidence="2" key="1">
    <citation type="submission" date="2021-01" db="EMBL/GenBank/DDBJ databases">
        <authorList>
            <person name="Kaushik A."/>
        </authorList>
    </citation>
    <scope>NUCLEOTIDE SEQUENCE</scope>
    <source>
        <strain evidence="2">AG5</strain>
    </source>
</reference>
<gene>
    <name evidence="2" type="ORF">RDB_LOCUS70260</name>
</gene>
<sequence length="254" mass="29134">MAMFRPNYKDLTYEANSAAGQGLMAPPRRSQVPTTTRSFPSTMELELASLSDRHQTLTLSGCRLKQCYLRTSDSSINYESRSITEVLRNDKHVATVHWGWLRRAGITMSRDNQSGAPNQPETTPRISWGLFIGQNLPTIVWLGFEYLHAYHVKDDRVAAVYDPREGVLELKYSLRAESQVDMDVVDEIVAVWVVHEWRIAPYRVQPEGRWPWVDAEGQTGIPEPKEAVRFLLMMISYFFVLLAIALLYLFICHL</sequence>
<evidence type="ECO:0000313" key="3">
    <source>
        <dbReference type="Proteomes" id="UP000663827"/>
    </source>
</evidence>
<protein>
    <submittedName>
        <fullName evidence="2">Uncharacterized protein</fullName>
    </submittedName>
</protein>
<dbReference type="EMBL" id="CAJNJQ010001407">
    <property type="protein sequence ID" value="CAE7137478.1"/>
    <property type="molecule type" value="Genomic_DNA"/>
</dbReference>
<dbReference type="AlphaFoldDB" id="A0A8H3I035"/>
<keyword evidence="1" id="KW-1133">Transmembrane helix</keyword>